<comment type="caution">
    <text evidence="3">The sequence shown here is derived from an EMBL/GenBank/DDBJ whole genome shotgun (WGS) entry which is preliminary data.</text>
</comment>
<evidence type="ECO:0000313" key="4">
    <source>
        <dbReference type="Proteomes" id="UP000034854"/>
    </source>
</evidence>
<dbReference type="PROSITE" id="PS50175">
    <property type="entry name" value="ASP_PROT_RETROV"/>
    <property type="match status" value="1"/>
</dbReference>
<gene>
    <name evidence="3" type="ORF">UU34_C0005G0032</name>
</gene>
<sequence>MSIRFPFERERSSLFGWVYRPYAVVSFWSKKWDEWLDIGMIVDSGADYTMLPRTYIAELGIDGKHETRELSTRGVGGSSRVYLLRRKHRIKLGRWERQIPLGFIDAIDIPPLLGRQDFMETFRFTLHNHTTEIDIG</sequence>
<dbReference type="InterPro" id="IPR021109">
    <property type="entry name" value="Peptidase_aspartic_dom_sf"/>
</dbReference>
<dbReference type="EMBL" id="LCAG01000005">
    <property type="protein sequence ID" value="KKR87358.1"/>
    <property type="molecule type" value="Genomic_DNA"/>
</dbReference>
<dbReference type="GO" id="GO:0004190">
    <property type="term" value="F:aspartic-type endopeptidase activity"/>
    <property type="evidence" value="ECO:0007669"/>
    <property type="project" value="InterPro"/>
</dbReference>
<dbReference type="SUPFAM" id="SSF50630">
    <property type="entry name" value="Acid proteases"/>
    <property type="match status" value="1"/>
</dbReference>
<feature type="domain" description="Peptidase A2" evidence="2">
    <location>
        <begin position="38"/>
        <end position="117"/>
    </location>
</feature>
<evidence type="ECO:0000259" key="2">
    <source>
        <dbReference type="PROSITE" id="PS50175"/>
    </source>
</evidence>
<reference evidence="3 4" key="1">
    <citation type="journal article" date="2015" name="Nature">
        <title>rRNA introns, odd ribosomes, and small enigmatic genomes across a large radiation of phyla.</title>
        <authorList>
            <person name="Brown C.T."/>
            <person name="Hug L.A."/>
            <person name="Thomas B.C."/>
            <person name="Sharon I."/>
            <person name="Castelle C.J."/>
            <person name="Singh A."/>
            <person name="Wilkins M.J."/>
            <person name="Williams K.H."/>
            <person name="Banfield J.F."/>
        </authorList>
    </citation>
    <scope>NUCLEOTIDE SEQUENCE [LARGE SCALE GENOMIC DNA]</scope>
</reference>
<name>A0A0G0UEM7_9BACT</name>
<evidence type="ECO:0000256" key="1">
    <source>
        <dbReference type="ARBA" id="ARBA00022801"/>
    </source>
</evidence>
<protein>
    <recommendedName>
        <fullName evidence="2">Peptidase A2 domain-containing protein</fullName>
    </recommendedName>
</protein>
<dbReference type="AlphaFoldDB" id="A0A0G0UEM7"/>
<dbReference type="Proteomes" id="UP000034854">
    <property type="component" value="Unassembled WGS sequence"/>
</dbReference>
<dbReference type="InterPro" id="IPR001995">
    <property type="entry name" value="Peptidase_A2_cat"/>
</dbReference>
<proteinExistence type="predicted"/>
<evidence type="ECO:0000313" key="3">
    <source>
        <dbReference type="EMBL" id="KKR87358.1"/>
    </source>
</evidence>
<accession>A0A0G0UEM7</accession>
<keyword evidence="1" id="KW-0378">Hydrolase</keyword>
<dbReference type="Pfam" id="PF13650">
    <property type="entry name" value="Asp_protease_2"/>
    <property type="match status" value="1"/>
</dbReference>
<organism evidence="3 4">
    <name type="scientific">Candidatus Curtissbacteria bacterium GW2011_GWA1_41_11</name>
    <dbReference type="NCBI Taxonomy" id="1618409"/>
    <lineage>
        <taxon>Bacteria</taxon>
        <taxon>Candidatus Curtissiibacteriota</taxon>
    </lineage>
</organism>
<dbReference type="Gene3D" id="2.40.70.10">
    <property type="entry name" value="Acid Proteases"/>
    <property type="match status" value="1"/>
</dbReference>
<dbReference type="GO" id="GO:0006508">
    <property type="term" value="P:proteolysis"/>
    <property type="evidence" value="ECO:0007669"/>
    <property type="project" value="InterPro"/>
</dbReference>